<dbReference type="GO" id="GO:0008198">
    <property type="term" value="F:ferrous iron binding"/>
    <property type="evidence" value="ECO:0007669"/>
    <property type="project" value="InterPro"/>
</dbReference>
<keyword evidence="9 15" id="KW-0058">Aromatic hydrocarbons catabolism</keyword>
<name>A0A656HIE7_THINJ</name>
<keyword evidence="7" id="KW-0479">Metal-binding</keyword>
<evidence type="ECO:0000256" key="1">
    <source>
        <dbReference type="ARBA" id="ARBA00000163"/>
    </source>
</evidence>
<accession>A0A656HIE7</accession>
<feature type="domain" description="VOC" evidence="16">
    <location>
        <begin position="151"/>
        <end position="275"/>
    </location>
</feature>
<evidence type="ECO:0000256" key="13">
    <source>
        <dbReference type="ARBA" id="ARBA00030369"/>
    </source>
</evidence>
<evidence type="ECO:0000256" key="7">
    <source>
        <dbReference type="ARBA" id="ARBA00022723"/>
    </source>
</evidence>
<dbReference type="OrthoDB" id="9804944at2"/>
<keyword evidence="18" id="KW-1185">Reference proteome</keyword>
<comment type="similarity">
    <text evidence="3 15">Belongs to the extradiol ring-cleavage dioxygenase family.</text>
</comment>
<comment type="subunit">
    <text evidence="4">Homotetramer.</text>
</comment>
<dbReference type="InterPro" id="IPR000486">
    <property type="entry name" value="Xdiol_ring_cleave_dOase_1/2"/>
</dbReference>
<organism evidence="17 18">
    <name type="scientific">Thiothrix nivea (strain ATCC 35100 / DSM 5205 / JP2)</name>
    <dbReference type="NCBI Taxonomy" id="870187"/>
    <lineage>
        <taxon>Bacteria</taxon>
        <taxon>Pseudomonadati</taxon>
        <taxon>Pseudomonadota</taxon>
        <taxon>Gammaproteobacteria</taxon>
        <taxon>Thiotrichales</taxon>
        <taxon>Thiotrichaceae</taxon>
        <taxon>Thiothrix</taxon>
    </lineage>
</organism>
<dbReference type="PROSITE" id="PS00082">
    <property type="entry name" value="EXTRADIOL_DIOXYGENAS"/>
    <property type="match status" value="1"/>
</dbReference>
<dbReference type="GO" id="GO:0018577">
    <property type="term" value="F:catechol 2,3-dioxygenase activity"/>
    <property type="evidence" value="ECO:0007669"/>
    <property type="project" value="UniProtKB-EC"/>
</dbReference>
<dbReference type="EMBL" id="JH651384">
    <property type="protein sequence ID" value="EIJ36698.1"/>
    <property type="molecule type" value="Genomic_DNA"/>
</dbReference>
<evidence type="ECO:0000256" key="9">
    <source>
        <dbReference type="ARBA" id="ARBA00022797"/>
    </source>
</evidence>
<evidence type="ECO:0000256" key="12">
    <source>
        <dbReference type="ARBA" id="ARBA00023004"/>
    </source>
</evidence>
<comment type="cofactor">
    <cofactor evidence="2 15">
        <name>Fe(2+)</name>
        <dbReference type="ChEBI" id="CHEBI:29033"/>
    </cofactor>
</comment>
<keyword evidence="11 15" id="KW-0560">Oxidoreductase</keyword>
<evidence type="ECO:0000256" key="5">
    <source>
        <dbReference type="ARBA" id="ARBA00013117"/>
    </source>
</evidence>
<dbReference type="InterPro" id="IPR054560">
    <property type="entry name" value="XylE-like_N"/>
</dbReference>
<dbReference type="PANTHER" id="PTHR36113">
    <property type="entry name" value="LYASE, PUTATIVE-RELATED-RELATED"/>
    <property type="match status" value="1"/>
</dbReference>
<keyword evidence="10 15" id="KW-0223">Dioxygenase</keyword>
<feature type="domain" description="VOC" evidence="16">
    <location>
        <begin position="5"/>
        <end position="120"/>
    </location>
</feature>
<dbReference type="EC" id="1.13.11.2" evidence="5"/>
<keyword evidence="8" id="KW-0677">Repeat</keyword>
<dbReference type="InterPro" id="IPR037523">
    <property type="entry name" value="VOC_core"/>
</dbReference>
<dbReference type="Pfam" id="PF22247">
    <property type="entry name" value="Diox-like_N"/>
    <property type="match status" value="1"/>
</dbReference>
<dbReference type="InterPro" id="IPR004360">
    <property type="entry name" value="Glyas_Fos-R_dOase_dom"/>
</dbReference>
<dbReference type="InterPro" id="IPR017624">
    <property type="entry name" value="Catechol_2-3_dOase"/>
</dbReference>
<evidence type="ECO:0000256" key="14">
    <source>
        <dbReference type="ARBA" id="ARBA00031146"/>
    </source>
</evidence>
<evidence type="ECO:0000256" key="4">
    <source>
        <dbReference type="ARBA" id="ARBA00011881"/>
    </source>
</evidence>
<comment type="catalytic activity">
    <reaction evidence="1">
        <text>catechol + O2 = (2Z,4E)-2-hydroxy-6-oxohexa-2,4-dienoate + H(+)</text>
        <dbReference type="Rhea" id="RHEA:17337"/>
        <dbReference type="ChEBI" id="CHEBI:15378"/>
        <dbReference type="ChEBI" id="CHEBI:15379"/>
        <dbReference type="ChEBI" id="CHEBI:18135"/>
        <dbReference type="ChEBI" id="CHEBI:71198"/>
        <dbReference type="EC" id="1.13.11.2"/>
    </reaction>
</comment>
<reference evidence="18" key="1">
    <citation type="journal article" date="2011" name="Stand. Genomic Sci.">
        <title>Genome sequence of the filamentous, gliding Thiothrix nivea neotype strain (JP2(T)).</title>
        <authorList>
            <person name="Lapidus A."/>
            <person name="Nolan M."/>
            <person name="Lucas S."/>
            <person name="Glavina Del Rio T."/>
            <person name="Tice H."/>
            <person name="Cheng J.F."/>
            <person name="Tapia R."/>
            <person name="Han C."/>
            <person name="Goodwin L."/>
            <person name="Pitluck S."/>
            <person name="Liolios K."/>
            <person name="Pagani I."/>
            <person name="Ivanova N."/>
            <person name="Huntemann M."/>
            <person name="Mavromatis K."/>
            <person name="Mikhailova N."/>
            <person name="Pati A."/>
            <person name="Chen A."/>
            <person name="Palaniappan K."/>
            <person name="Land M."/>
            <person name="Brambilla E.M."/>
            <person name="Rohde M."/>
            <person name="Abt B."/>
            <person name="Verbarg S."/>
            <person name="Goker M."/>
            <person name="Bristow J."/>
            <person name="Eisen J.A."/>
            <person name="Markowitz V."/>
            <person name="Hugenholtz P."/>
            <person name="Kyrpides N.C."/>
            <person name="Klenk H.P."/>
            <person name="Woyke T."/>
        </authorList>
    </citation>
    <scope>NUCLEOTIDE SEQUENCE [LARGE SCALE GENOMIC DNA]</scope>
    <source>
        <strain evidence="18">ATCC 35100 / DSM 5205 / JP2</strain>
    </source>
</reference>
<dbReference type="Pfam" id="PF00903">
    <property type="entry name" value="Glyoxalase"/>
    <property type="match status" value="1"/>
</dbReference>
<dbReference type="NCBIfam" id="TIGR03211">
    <property type="entry name" value="catechol_2_3"/>
    <property type="match status" value="1"/>
</dbReference>
<dbReference type="RefSeq" id="WP_002710566.1">
    <property type="nucleotide sequence ID" value="NZ_JH651384.1"/>
</dbReference>
<evidence type="ECO:0000313" key="18">
    <source>
        <dbReference type="Proteomes" id="UP000005317"/>
    </source>
</evidence>
<dbReference type="InterPro" id="IPR029068">
    <property type="entry name" value="Glyas_Bleomycin-R_OHBP_Dase"/>
</dbReference>
<sequence>MGVMRIGHININIMDMEAALNHYEKVLGMKTVHTDEAGNKYLKCWDEWDKYSLILQETDQAGLNHVAYKVEKESDLDELQQRIENSGVSTEMLPEGTMPFTGRLLKFLLPSGHEMRLYATKECVGTDVGSTNPDPWPDDIKGAGAHWLDHCLLMCEMDPEKGVNKVVESTNFMMNVLDFNLAEQVMVGPEGNIQAATWLFRTSTPHDIAFVAGSRMGLHHFAFFLDGWSDVLKAADIMAKNRVKVDVAPTRHGITRGETIYFFDPSGNRNETFAGLGYMAQPDRPVITWTEDQLWRGIFFHSGEESGSFTTAYT</sequence>
<protein>
    <recommendedName>
        <fullName evidence="6">Metapyrocatechase</fullName>
        <ecNumber evidence="5">1.13.11.2</ecNumber>
    </recommendedName>
    <alternativeName>
        <fullName evidence="14">CatO2ase</fullName>
    </alternativeName>
    <alternativeName>
        <fullName evidence="13">Catechol 2,3-dioxygenase</fullName>
    </alternativeName>
</protein>
<evidence type="ECO:0000313" key="17">
    <source>
        <dbReference type="EMBL" id="EIJ36698.1"/>
    </source>
</evidence>
<keyword evidence="12 15" id="KW-0408">Iron</keyword>
<proteinExistence type="inferred from homology"/>
<evidence type="ECO:0000256" key="2">
    <source>
        <dbReference type="ARBA" id="ARBA00001954"/>
    </source>
</evidence>
<dbReference type="PANTHER" id="PTHR36113:SF1">
    <property type="entry name" value="GLYOXALASE_BLEOMYCIN RESISTANCE PROTEIN_DIOXYGENASE"/>
    <property type="match status" value="1"/>
</dbReference>
<evidence type="ECO:0000256" key="10">
    <source>
        <dbReference type="ARBA" id="ARBA00022964"/>
    </source>
</evidence>
<evidence type="ECO:0000256" key="11">
    <source>
        <dbReference type="ARBA" id="ARBA00023002"/>
    </source>
</evidence>
<dbReference type="Gene3D" id="3.10.180.10">
    <property type="entry name" value="2,3-Dihydroxybiphenyl 1,2-Dioxygenase, domain 1"/>
    <property type="match status" value="2"/>
</dbReference>
<evidence type="ECO:0000256" key="6">
    <source>
        <dbReference type="ARBA" id="ARBA00022190"/>
    </source>
</evidence>
<dbReference type="PROSITE" id="PS51819">
    <property type="entry name" value="VOC"/>
    <property type="match status" value="2"/>
</dbReference>
<gene>
    <name evidence="17" type="ORF">Thini_4209</name>
</gene>
<dbReference type="Proteomes" id="UP000005317">
    <property type="component" value="Unassembled WGS sequence"/>
</dbReference>
<evidence type="ECO:0000256" key="8">
    <source>
        <dbReference type="ARBA" id="ARBA00022737"/>
    </source>
</evidence>
<dbReference type="SUPFAM" id="SSF54593">
    <property type="entry name" value="Glyoxalase/Bleomycin resistance protein/Dihydroxybiphenyl dioxygenase"/>
    <property type="match status" value="1"/>
</dbReference>
<dbReference type="AlphaFoldDB" id="A0A656HIE7"/>
<evidence type="ECO:0000259" key="16">
    <source>
        <dbReference type="PROSITE" id="PS51819"/>
    </source>
</evidence>
<evidence type="ECO:0000256" key="15">
    <source>
        <dbReference type="RuleBase" id="RU000683"/>
    </source>
</evidence>
<dbReference type="InterPro" id="IPR051332">
    <property type="entry name" value="Fosfomycin_Res_Enzymes"/>
</dbReference>
<evidence type="ECO:0000256" key="3">
    <source>
        <dbReference type="ARBA" id="ARBA00008784"/>
    </source>
</evidence>